<sequence length="317" mass="32233">EGPTLDLSSQASDVAMLEEKLLTPSVETCPEDSITEEAEAEASPSSPSSPSRARSFTTACHEGALQQCLAELQDAEERFGSQDLRVSGCLRRLAALLSTQGRAPQAIPLWIRVLEIERPWLGSGHQDVRLLEGVLREQLSQCLNEDAAAAYEARLSQEGSDFSPPGLRQRTTSDVTHSVLVGRVATLGVASAAALGSAVVSGTLTAGVCAVSSTCSIVGNVGTSLVCLAARHGTRALLGATAAPESLVSATSSAVGYASSGTLGLAQGAAGVAVNAASQASISLVASATGAAISYTGHRALDLLGMSEGEKSDADKG</sequence>
<keyword evidence="5" id="KW-1185">Reference proteome</keyword>
<dbReference type="EMBL" id="CAMXCT020000729">
    <property type="protein sequence ID" value="CAL1135974.1"/>
    <property type="molecule type" value="Genomic_DNA"/>
</dbReference>
<evidence type="ECO:0000313" key="4">
    <source>
        <dbReference type="EMBL" id="CAL4769911.1"/>
    </source>
</evidence>
<dbReference type="InterPro" id="IPR011990">
    <property type="entry name" value="TPR-like_helical_dom_sf"/>
</dbReference>
<dbReference type="Gene3D" id="1.25.40.10">
    <property type="entry name" value="Tetratricopeptide repeat domain"/>
    <property type="match status" value="1"/>
</dbReference>
<evidence type="ECO:0000313" key="5">
    <source>
        <dbReference type="Proteomes" id="UP001152797"/>
    </source>
</evidence>
<organism evidence="2">
    <name type="scientific">Cladocopium goreaui</name>
    <dbReference type="NCBI Taxonomy" id="2562237"/>
    <lineage>
        <taxon>Eukaryota</taxon>
        <taxon>Sar</taxon>
        <taxon>Alveolata</taxon>
        <taxon>Dinophyceae</taxon>
        <taxon>Suessiales</taxon>
        <taxon>Symbiodiniaceae</taxon>
        <taxon>Cladocopium</taxon>
    </lineage>
</organism>
<dbReference type="OrthoDB" id="10656967at2759"/>
<dbReference type="EMBL" id="CAMXCT030000729">
    <property type="protein sequence ID" value="CAL4769911.1"/>
    <property type="molecule type" value="Genomic_DNA"/>
</dbReference>
<proteinExistence type="predicted"/>
<name>A0A9P1C000_9DINO</name>
<dbReference type="AlphaFoldDB" id="A0A9P1C000"/>
<feature type="region of interest" description="Disordered" evidence="1">
    <location>
        <begin position="19"/>
        <end position="56"/>
    </location>
</feature>
<feature type="compositionally biased region" description="Low complexity" evidence="1">
    <location>
        <begin position="41"/>
        <end position="55"/>
    </location>
</feature>
<feature type="compositionally biased region" description="Acidic residues" evidence="1">
    <location>
        <begin position="29"/>
        <end position="40"/>
    </location>
</feature>
<reference evidence="2" key="1">
    <citation type="submission" date="2022-10" db="EMBL/GenBank/DDBJ databases">
        <authorList>
            <person name="Chen Y."/>
            <person name="Dougan E. K."/>
            <person name="Chan C."/>
            <person name="Rhodes N."/>
            <person name="Thang M."/>
        </authorList>
    </citation>
    <scope>NUCLEOTIDE SEQUENCE</scope>
</reference>
<dbReference type="EMBL" id="CAMXCT010000729">
    <property type="protein sequence ID" value="CAI3982599.1"/>
    <property type="molecule type" value="Genomic_DNA"/>
</dbReference>
<evidence type="ECO:0000313" key="3">
    <source>
        <dbReference type="EMBL" id="CAL1135974.1"/>
    </source>
</evidence>
<accession>A0A9P1C000</accession>
<evidence type="ECO:0000256" key="1">
    <source>
        <dbReference type="SAM" id="MobiDB-lite"/>
    </source>
</evidence>
<feature type="non-terminal residue" evidence="2">
    <location>
        <position position="1"/>
    </location>
</feature>
<protein>
    <submittedName>
        <fullName evidence="4">Kinesin light chain</fullName>
    </submittedName>
</protein>
<dbReference type="Proteomes" id="UP001152797">
    <property type="component" value="Unassembled WGS sequence"/>
</dbReference>
<gene>
    <name evidence="2" type="ORF">C1SCF055_LOCUS10277</name>
</gene>
<reference evidence="3" key="2">
    <citation type="submission" date="2024-04" db="EMBL/GenBank/DDBJ databases">
        <authorList>
            <person name="Chen Y."/>
            <person name="Shah S."/>
            <person name="Dougan E. K."/>
            <person name="Thang M."/>
            <person name="Chan C."/>
        </authorList>
    </citation>
    <scope>NUCLEOTIDE SEQUENCE [LARGE SCALE GENOMIC DNA]</scope>
</reference>
<evidence type="ECO:0000313" key="2">
    <source>
        <dbReference type="EMBL" id="CAI3982599.1"/>
    </source>
</evidence>
<comment type="caution">
    <text evidence="2">The sequence shown here is derived from an EMBL/GenBank/DDBJ whole genome shotgun (WGS) entry which is preliminary data.</text>
</comment>